<dbReference type="AlphaFoldDB" id="A0A4D7CTY1"/>
<sequence length="276" mass="31714">MTHTLLTLNIHSWLETEPLKKLQQLAQVISKQNYSLVALQEVNQLITSPLAKTDEYFCPTDEAQMMIKTDNFALLLVERLKELGQHYYWGWAYNHIGYDKYEEGVALLSKTPLTTQQLTISESHEPTDYRTRTVLIGQTELDNHSLTIVSGHYSWWLDEHTGFAYEWQTLTNQLPTSDCLLLAGDFNNPAHLPDEGYELIMASPLTLTDAFIEAPATYGEFTVEKNIDGWQNNTQQLRIDFIFGHNIKFNTYQIKFDGKDSPVVSDHFGIESEFII</sequence>
<dbReference type="InterPro" id="IPR036691">
    <property type="entry name" value="Endo/exonu/phosph_ase_sf"/>
</dbReference>
<keyword evidence="1 2" id="KW-0378">Hydrolase</keyword>
<dbReference type="RefSeq" id="WP_136952591.1">
    <property type="nucleotide sequence ID" value="NZ_CP039712.1"/>
</dbReference>
<dbReference type="CDD" id="cd09079">
    <property type="entry name" value="RgfB-like"/>
    <property type="match status" value="1"/>
</dbReference>
<dbReference type="Gene3D" id="3.60.10.10">
    <property type="entry name" value="Endonuclease/exonuclease/phosphatase"/>
    <property type="match status" value="1"/>
</dbReference>
<keyword evidence="3" id="KW-1185">Reference proteome</keyword>
<dbReference type="EMBL" id="CP039712">
    <property type="protein sequence ID" value="QCI85746.1"/>
    <property type="molecule type" value="Genomic_DNA"/>
</dbReference>
<organism evidence="2 3">
    <name type="scientific">Vagococcus zengguangii</name>
    <dbReference type="NCBI Taxonomy" id="2571750"/>
    <lineage>
        <taxon>Bacteria</taxon>
        <taxon>Bacillati</taxon>
        <taxon>Bacillota</taxon>
        <taxon>Bacilli</taxon>
        <taxon>Lactobacillales</taxon>
        <taxon>Enterococcaceae</taxon>
        <taxon>Vagococcus</taxon>
    </lineage>
</organism>
<proteinExistence type="predicted"/>
<dbReference type="SUPFAM" id="SSF56219">
    <property type="entry name" value="DNase I-like"/>
    <property type="match status" value="1"/>
</dbReference>
<evidence type="ECO:0000313" key="2">
    <source>
        <dbReference type="EMBL" id="QCI85746.1"/>
    </source>
</evidence>
<reference evidence="2 3" key="1">
    <citation type="submission" date="2019-04" db="EMBL/GenBank/DDBJ databases">
        <title>Vagococcus sp. nov., isolated from faeces of yaks (Bos grunniens).</title>
        <authorList>
            <person name="Ge Y."/>
        </authorList>
    </citation>
    <scope>NUCLEOTIDE SEQUENCE [LARGE SCALE GENOMIC DNA]</scope>
    <source>
        <strain evidence="2 3">MN-17</strain>
    </source>
</reference>
<dbReference type="PANTHER" id="PTHR15822:SF23">
    <property type="entry name" value="ENDONUCLEASE_EXONUCLEASE_PHOSPHATASE FAMILY PROTEIN"/>
    <property type="match status" value="1"/>
</dbReference>
<dbReference type="GO" id="GO:0016787">
    <property type="term" value="F:hydrolase activity"/>
    <property type="evidence" value="ECO:0007669"/>
    <property type="project" value="UniProtKB-KW"/>
</dbReference>
<accession>A0A4D7CTY1</accession>
<dbReference type="PANTHER" id="PTHR15822">
    <property type="entry name" value="TRAF AND TNF RECEPTOR-ASSOCIATED PROTEIN"/>
    <property type="match status" value="1"/>
</dbReference>
<name>A0A4D7CTY1_9ENTE</name>
<dbReference type="OrthoDB" id="9812537at2"/>
<evidence type="ECO:0000256" key="1">
    <source>
        <dbReference type="ARBA" id="ARBA00022801"/>
    </source>
</evidence>
<dbReference type="Pfam" id="PF03372">
    <property type="entry name" value="Exo_endo_phos"/>
    <property type="match status" value="1"/>
</dbReference>
<dbReference type="Proteomes" id="UP000298615">
    <property type="component" value="Chromosome"/>
</dbReference>
<evidence type="ECO:0000313" key="3">
    <source>
        <dbReference type="Proteomes" id="UP000298615"/>
    </source>
</evidence>
<dbReference type="KEGG" id="vao:FA707_01640"/>
<gene>
    <name evidence="2" type="ORF">FA707_01640</name>
</gene>
<dbReference type="InterPro" id="IPR005135">
    <property type="entry name" value="Endo/exonuclease/phosphatase"/>
</dbReference>
<dbReference type="InterPro" id="IPR051547">
    <property type="entry name" value="TDP2-like"/>
</dbReference>
<protein>
    <submittedName>
        <fullName evidence="2">Hydrolase</fullName>
    </submittedName>
</protein>